<dbReference type="RefSeq" id="WP_104830713.1">
    <property type="nucleotide sequence ID" value="NZ_PJCH01000010.1"/>
</dbReference>
<dbReference type="EMBL" id="PJCH01000010">
    <property type="protein sequence ID" value="PQA87155.1"/>
    <property type="molecule type" value="Genomic_DNA"/>
</dbReference>
<evidence type="ECO:0000259" key="1">
    <source>
        <dbReference type="Pfam" id="PF12728"/>
    </source>
</evidence>
<keyword evidence="3" id="KW-1185">Reference proteome</keyword>
<proteinExistence type="predicted"/>
<feature type="domain" description="Helix-turn-helix" evidence="1">
    <location>
        <begin position="31"/>
        <end position="79"/>
    </location>
</feature>
<dbReference type="Pfam" id="PF12728">
    <property type="entry name" value="HTH_17"/>
    <property type="match status" value="1"/>
</dbReference>
<reference evidence="2 3" key="1">
    <citation type="submission" date="2017-12" db="EMBL/GenBank/DDBJ databases">
        <authorList>
            <person name="Hurst M.R.H."/>
        </authorList>
    </citation>
    <scope>NUCLEOTIDE SEQUENCE [LARGE SCALE GENOMIC DNA]</scope>
    <source>
        <strain evidence="2 3">SY-3-19</strain>
    </source>
</reference>
<dbReference type="Gene3D" id="1.10.10.10">
    <property type="entry name" value="Winged helix-like DNA-binding domain superfamily/Winged helix DNA-binding domain"/>
    <property type="match status" value="1"/>
</dbReference>
<dbReference type="OrthoDB" id="9806994at2"/>
<dbReference type="AlphaFoldDB" id="A0A2S7K3T1"/>
<gene>
    <name evidence="2" type="ORF">CW354_14040</name>
</gene>
<name>A0A2S7K3T1_9PROT</name>
<dbReference type="InterPro" id="IPR009061">
    <property type="entry name" value="DNA-bd_dom_put_sf"/>
</dbReference>
<accession>A0A2S7K3T1</accession>
<evidence type="ECO:0000313" key="2">
    <source>
        <dbReference type="EMBL" id="PQA87155.1"/>
    </source>
</evidence>
<sequence>MAESPKAQPITPPPLEEIARANPGWFDEAVTAADAAKLTGVPPATLATWRSRGGGPKFLKLGRVVRYRRRALYEWMAARERRHTGEAGPE</sequence>
<dbReference type="InterPro" id="IPR036388">
    <property type="entry name" value="WH-like_DNA-bd_sf"/>
</dbReference>
<keyword evidence="2" id="KW-0238">DNA-binding</keyword>
<evidence type="ECO:0000313" key="3">
    <source>
        <dbReference type="Proteomes" id="UP000239504"/>
    </source>
</evidence>
<dbReference type="GO" id="GO:0003677">
    <property type="term" value="F:DNA binding"/>
    <property type="evidence" value="ECO:0007669"/>
    <property type="project" value="UniProtKB-KW"/>
</dbReference>
<comment type="caution">
    <text evidence="2">The sequence shown here is derived from an EMBL/GenBank/DDBJ whole genome shotgun (WGS) entry which is preliminary data.</text>
</comment>
<organism evidence="2 3">
    <name type="scientific">Hyphococcus luteus</name>
    <dbReference type="NCBI Taxonomy" id="2058213"/>
    <lineage>
        <taxon>Bacteria</taxon>
        <taxon>Pseudomonadati</taxon>
        <taxon>Pseudomonadota</taxon>
        <taxon>Alphaproteobacteria</taxon>
        <taxon>Parvularculales</taxon>
        <taxon>Parvularculaceae</taxon>
        <taxon>Hyphococcus</taxon>
    </lineage>
</organism>
<dbReference type="Proteomes" id="UP000239504">
    <property type="component" value="Unassembled WGS sequence"/>
</dbReference>
<dbReference type="SUPFAM" id="SSF46955">
    <property type="entry name" value="Putative DNA-binding domain"/>
    <property type="match status" value="1"/>
</dbReference>
<dbReference type="InterPro" id="IPR041657">
    <property type="entry name" value="HTH_17"/>
</dbReference>
<protein>
    <submittedName>
        <fullName evidence="2">DNA-binding protein</fullName>
    </submittedName>
</protein>